<name>A0AAT9GQ77_9CREN</name>
<dbReference type="EMBL" id="AP031322">
    <property type="protein sequence ID" value="BFH72930.1"/>
    <property type="molecule type" value="Genomic_DNA"/>
</dbReference>
<organism evidence="1">
    <name type="scientific">Sulfurisphaera javensis</name>
    <dbReference type="NCBI Taxonomy" id="2049879"/>
    <lineage>
        <taxon>Archaea</taxon>
        <taxon>Thermoproteota</taxon>
        <taxon>Thermoprotei</taxon>
        <taxon>Sulfolobales</taxon>
        <taxon>Sulfolobaceae</taxon>
        <taxon>Sulfurisphaera</taxon>
    </lineage>
</organism>
<sequence length="77" mass="9163">MQEVKVFGINVGESKIVVTKIRLEQKGEKLVQKEIETREFKYDNEGMQELINFLGDYKERIMEAIGVYFYYLYNTLT</sequence>
<dbReference type="AlphaFoldDB" id="A0AAT9GQ77"/>
<accession>A0AAT9GQ77</accession>
<protein>
    <submittedName>
        <fullName evidence="1">Uncharacterized protein</fullName>
    </submittedName>
</protein>
<evidence type="ECO:0000313" key="1">
    <source>
        <dbReference type="EMBL" id="BFH72930.1"/>
    </source>
</evidence>
<dbReference type="KEGG" id="sjv:SJAV_08740"/>
<gene>
    <name evidence="1" type="ORF">SJAV_08740</name>
</gene>
<reference evidence="1" key="1">
    <citation type="submission" date="2024-03" db="EMBL/GenBank/DDBJ databases">
        <title>Complete genome sequence of Sulfurisphaera javensis strain KD-1.</title>
        <authorList>
            <person name="Sakai H."/>
            <person name="Nur N."/>
            <person name="Suwanto A."/>
            <person name="Kurosawa N."/>
        </authorList>
    </citation>
    <scope>NUCLEOTIDE SEQUENCE</scope>
    <source>
        <strain evidence="1">KD-1</strain>
    </source>
</reference>
<proteinExistence type="predicted"/>